<dbReference type="SMART" id="SM00343">
    <property type="entry name" value="ZnF_C2HC"/>
    <property type="match status" value="1"/>
</dbReference>
<keyword evidence="2" id="KW-0175">Coiled coil</keyword>
<feature type="region of interest" description="Disordered" evidence="3">
    <location>
        <begin position="905"/>
        <end position="939"/>
    </location>
</feature>
<dbReference type="InterPro" id="IPR013103">
    <property type="entry name" value="RVT_2"/>
</dbReference>
<evidence type="ECO:0000259" key="4">
    <source>
        <dbReference type="PROSITE" id="PS50158"/>
    </source>
</evidence>
<dbReference type="Gene3D" id="4.10.60.10">
    <property type="entry name" value="Zinc finger, CCHC-type"/>
    <property type="match status" value="1"/>
</dbReference>
<feature type="domain" description="CCHC-type" evidence="4">
    <location>
        <begin position="427"/>
        <end position="442"/>
    </location>
</feature>
<dbReference type="Proteomes" id="UP000186817">
    <property type="component" value="Unassembled WGS sequence"/>
</dbReference>
<dbReference type="EMBL" id="LSRX01000705">
    <property type="protein sequence ID" value="OLP90556.1"/>
    <property type="molecule type" value="Genomic_DNA"/>
</dbReference>
<dbReference type="InterPro" id="IPR036875">
    <property type="entry name" value="Znf_CCHC_sf"/>
</dbReference>
<feature type="coiled-coil region" evidence="2">
    <location>
        <begin position="362"/>
        <end position="389"/>
    </location>
</feature>
<sequence length="1936" mass="216116">MPRLRGPVDAYSVDNMDLLGQDGIPTWGGEASSFVQYEEAALLWEQSLTWEKRYTAGPRLVQELTGAAKRFVAGQPAGWVAWRGGVTVLMDHLRKALGKPRVNEVTDLLATYFKGTKRRSGESMNEYITRKNEAYMRATQALRRVQPHYEAGDTRPPLTAWNTGRRSSGDSWSVGWHRQWSPSGDGDGAATEGVTEEATEGSTRASEAQESQGAGSWNWSGHHPGWLSWQGGSWQPYWHGAGSSWSWSTTSADNRSESSELGSLELLPAFIQGWYLLTDSNLDHSERNLVVTALNGNFSPQRVGQELRNQFPEGETRRRDGRRFQGFMGEKAEDEAEEDEAFTYSRDELEADGINEEGISLIAEAESEAQEALAALQEARRTLKDARFRQKMVKQSRKYYGSGGPQRGSGSNQPRPPRVRDDSKIDCLRCGQIGHRAVNCPNRPSGSASQTDLASGQKTESAPFVCFTEAAAIVETRSKDDGFAGFVQDDEVPAIVEEAFGTQPPPGMITTQEAVKRGMCVIDGGATQTIGSVAALEAVLEQNRMLHGSSRLRNLDTSNPPVFSFGNSTENKCLSTAKLEVSANGQRGEIKVHALDQGQSPILMSVDTLRSLGAIIDFKSDLAVFRALDDKRVIHLTRGQSGHQLLSLTEDWMTHAEPTTCAVPDLSSYLRKPLSSAAADHSRGMSKDAQERSAMQLSVTSQTCRETQHNFMMTMIAAILAHLIVPLLYILEIYAMDSMNRKDLVLHLQAFGEEPPEAWTKVELKQRIQDLMDQGEMPAMKSKKERTELQMATTAINQASRKKAELIRFAEEHYGIQATSNDTIGTLQRKLMAAALANTRPHGDDLMGFGKFSGRTYRNVMNEEPKYMEWARATAAEGDCSAYLKRFIRWVQNYADAELPEEPAVKTTPVRKSNPKAHTKAMAKKGYEPPKGEGMNSASSTNEAMQNLTMVVASLVQEVKTLKEERAEERAEMPRKIVARDAEMNQKAKRAHATRILENVIEVVKVCIQLGWEKMVNCFRRDGDWLDPAGAFRSQAVEDWCDKHGIFLDVVPGEAHWKVGTCENAVGGVKEVMSKLCQYDEHLSAEEALSEAVAVFNHKELVRGFSPAQHLLGQAPDETGRFLAACNQLPPGLLCENADGEFARSVKLRAEAEKAQCEWSAKQRILRAKHSRHRPCYNYQPGELVFYWRCQDSKKGRRQPGGKHGRFLGPARILATESRKDEAGQIRPGGAVWLVKGRSLLKCSPEQLRRASQREELLEALAGPHEQEAPWTFHTVAEQIGGNRYEDISNEKPDDAEWNRAQCPDEEVQPTRYRLRTKRPVATTTPDDVEVEPEPTDLGGEASASRQRSRSRGRRSGPNEGVPEQLVATAWWNDIKEQDWPEAQSSYWADTQAAIEIAIPLPDSKRGADRAWRDLGAYFVGSMRRRAVELSERRMSAAELEAFKGAKAIEVKNFVASKAFEVLPPHMRPDRQQAIGMRWILTWKLKEDGSRKAKARAVLLGYQDGSYEHRKTTSPVMTRQTRQLLLQMAAWRRWQVQKGDVTGAFLQSRTYPDQLYCIPCPEICQALGIEPGSITRVKRACYGLVDAPLEWYRSVDSFMKQIGFERLWSDSCCWVLRENGALRGMVSGHVDDFLFAGKTGDTLWESKLQAIREQFKWGDWESGKFTQCGVLVVTRSTVDTMIRANILLAQAKAKQGYKMQIHGHDPNSEVMFVAWVDAANGNRVDGGSTQGIFVGATATRIMEGDICDVSPVSWASQKIDRSCRSPGASEAQAAVNGEDTLYSIRFQWGEMLNGVPDLHRPDSVVRAVKGCVVTDSRNVYDKLETEVLVVKGAEKRTSIEMLAVKESQICTEVQMRWVHSEAQLANTLTKAGATREYDLFYKMGHRWRLVEDPTMMSARRRKQMGLQPLEQADKKSKVKGVSDLESDQLQPEPTEL</sequence>
<name>A0A1Q9D639_SYMMI</name>
<feature type="region of interest" description="Disordered" evidence="3">
    <location>
        <begin position="147"/>
        <end position="217"/>
    </location>
</feature>
<keyword evidence="1" id="KW-0862">Zinc</keyword>
<feature type="compositionally biased region" description="Basic residues" evidence="3">
    <location>
        <begin position="913"/>
        <end position="923"/>
    </location>
</feature>
<feature type="region of interest" description="Disordered" evidence="3">
    <location>
        <begin position="1285"/>
        <end position="1364"/>
    </location>
</feature>
<proteinExistence type="predicted"/>
<accession>A0A1Q9D639</accession>
<dbReference type="OrthoDB" id="415002at2759"/>
<keyword evidence="6" id="KW-1185">Reference proteome</keyword>
<comment type="caution">
    <text evidence="5">The sequence shown here is derived from an EMBL/GenBank/DDBJ whole genome shotgun (WGS) entry which is preliminary data.</text>
</comment>
<dbReference type="GO" id="GO:0008270">
    <property type="term" value="F:zinc ion binding"/>
    <property type="evidence" value="ECO:0007669"/>
    <property type="project" value="UniProtKB-KW"/>
</dbReference>
<feature type="region of interest" description="Disordered" evidence="3">
    <location>
        <begin position="394"/>
        <end position="422"/>
    </location>
</feature>
<dbReference type="InterPro" id="IPR036397">
    <property type="entry name" value="RNaseH_sf"/>
</dbReference>
<keyword evidence="1" id="KW-0479">Metal-binding</keyword>
<dbReference type="Pfam" id="PF07727">
    <property type="entry name" value="RVT_2"/>
    <property type="match status" value="1"/>
</dbReference>
<evidence type="ECO:0000313" key="5">
    <source>
        <dbReference type="EMBL" id="OLP90556.1"/>
    </source>
</evidence>
<organism evidence="5 6">
    <name type="scientific">Symbiodinium microadriaticum</name>
    <name type="common">Dinoflagellate</name>
    <name type="synonym">Zooxanthella microadriatica</name>
    <dbReference type="NCBI Taxonomy" id="2951"/>
    <lineage>
        <taxon>Eukaryota</taxon>
        <taxon>Sar</taxon>
        <taxon>Alveolata</taxon>
        <taxon>Dinophyceae</taxon>
        <taxon>Suessiales</taxon>
        <taxon>Symbiodiniaceae</taxon>
        <taxon>Symbiodinium</taxon>
    </lineage>
</organism>
<dbReference type="SUPFAM" id="SSF57756">
    <property type="entry name" value="Retrovirus zinc finger-like domains"/>
    <property type="match status" value="1"/>
</dbReference>
<feature type="coiled-coil region" evidence="2">
    <location>
        <begin position="945"/>
        <end position="972"/>
    </location>
</feature>
<keyword evidence="1" id="KW-0863">Zinc-finger</keyword>
<reference evidence="5 6" key="1">
    <citation type="submission" date="2016-02" db="EMBL/GenBank/DDBJ databases">
        <title>Genome analysis of coral dinoflagellate symbionts highlights evolutionary adaptations to a symbiotic lifestyle.</title>
        <authorList>
            <person name="Aranda M."/>
            <person name="Li Y."/>
            <person name="Liew Y.J."/>
            <person name="Baumgarten S."/>
            <person name="Simakov O."/>
            <person name="Wilson M."/>
            <person name="Piel J."/>
            <person name="Ashoor H."/>
            <person name="Bougouffa S."/>
            <person name="Bajic V.B."/>
            <person name="Ryu T."/>
            <person name="Ravasi T."/>
            <person name="Bayer T."/>
            <person name="Micklem G."/>
            <person name="Kim H."/>
            <person name="Bhak J."/>
            <person name="Lajeunesse T.C."/>
            <person name="Voolstra C.R."/>
        </authorList>
    </citation>
    <scope>NUCLEOTIDE SEQUENCE [LARGE SCALE GENOMIC DNA]</scope>
    <source>
        <strain evidence="5 6">CCMP2467</strain>
    </source>
</reference>
<protein>
    <submittedName>
        <fullName evidence="5">Retrovirus-related Pol polyprotein from transposon TNT 1-94</fullName>
    </submittedName>
</protein>
<dbReference type="InterPro" id="IPR001878">
    <property type="entry name" value="Znf_CCHC"/>
</dbReference>
<gene>
    <name evidence="5" type="ORF">AK812_SmicGene27858</name>
</gene>
<evidence type="ECO:0000256" key="3">
    <source>
        <dbReference type="SAM" id="MobiDB-lite"/>
    </source>
</evidence>
<feature type="compositionally biased region" description="Polar residues" evidence="3">
    <location>
        <begin position="160"/>
        <end position="171"/>
    </location>
</feature>
<dbReference type="GO" id="GO:0003676">
    <property type="term" value="F:nucleic acid binding"/>
    <property type="evidence" value="ECO:0007669"/>
    <property type="project" value="InterPro"/>
</dbReference>
<feature type="compositionally biased region" description="Polar residues" evidence="3">
    <location>
        <begin position="202"/>
        <end position="217"/>
    </location>
</feature>
<evidence type="ECO:0000256" key="1">
    <source>
        <dbReference type="PROSITE-ProRule" id="PRU00047"/>
    </source>
</evidence>
<evidence type="ECO:0000256" key="2">
    <source>
        <dbReference type="SAM" id="Coils"/>
    </source>
</evidence>
<dbReference type="PROSITE" id="PS50158">
    <property type="entry name" value="ZF_CCHC"/>
    <property type="match status" value="1"/>
</dbReference>
<feature type="compositionally biased region" description="Basic and acidic residues" evidence="3">
    <location>
        <begin position="1285"/>
        <end position="1298"/>
    </location>
</feature>
<dbReference type="Gene3D" id="3.30.420.10">
    <property type="entry name" value="Ribonuclease H-like superfamily/Ribonuclease H"/>
    <property type="match status" value="1"/>
</dbReference>
<evidence type="ECO:0000313" key="6">
    <source>
        <dbReference type="Proteomes" id="UP000186817"/>
    </source>
</evidence>
<feature type="compositionally biased region" description="Polar residues" evidence="3">
    <location>
        <begin position="1927"/>
        <end position="1936"/>
    </location>
</feature>
<feature type="region of interest" description="Disordered" evidence="3">
    <location>
        <begin position="1900"/>
        <end position="1936"/>
    </location>
</feature>